<feature type="compositionally biased region" description="Basic residues" evidence="1">
    <location>
        <begin position="146"/>
        <end position="173"/>
    </location>
</feature>
<organism evidence="2 3">
    <name type="scientific">Streptomyces demainii</name>
    <dbReference type="NCBI Taxonomy" id="588122"/>
    <lineage>
        <taxon>Bacteria</taxon>
        <taxon>Bacillati</taxon>
        <taxon>Actinomycetota</taxon>
        <taxon>Actinomycetes</taxon>
        <taxon>Kitasatosporales</taxon>
        <taxon>Streptomycetaceae</taxon>
        <taxon>Streptomyces</taxon>
    </lineage>
</organism>
<evidence type="ECO:0000313" key="2">
    <source>
        <dbReference type="EMBL" id="MDP9615599.1"/>
    </source>
</evidence>
<comment type="caution">
    <text evidence="2">The sequence shown here is derived from an EMBL/GenBank/DDBJ whole genome shotgun (WGS) entry which is preliminary data.</text>
</comment>
<keyword evidence="3" id="KW-1185">Reference proteome</keyword>
<accession>A0ABT9L4G8</accession>
<dbReference type="RefSeq" id="WP_307112095.1">
    <property type="nucleotide sequence ID" value="NZ_JAURUE010000002.1"/>
</dbReference>
<feature type="compositionally biased region" description="Basic residues" evidence="1">
    <location>
        <begin position="180"/>
        <end position="190"/>
    </location>
</feature>
<evidence type="ECO:0000313" key="3">
    <source>
        <dbReference type="Proteomes" id="UP001234880"/>
    </source>
</evidence>
<feature type="region of interest" description="Disordered" evidence="1">
    <location>
        <begin position="145"/>
        <end position="206"/>
    </location>
</feature>
<sequence>MTTHNLPWNPPPAVDVEALPVGKWWDAVRAASIVGERALKTLGDETGAVIQDRYGTLYWLVAVGSATSWHLRQVRVLTELADERTYLGVPPVSWTTGPGSHWRVPLGPGRYLTDAWRLREALAEADHAEYGPMPAGPPALLPLPTAHRRTHPGHHRDHHRRRPHPLRLPHPRHDRTPTARPHRSLPHKARPPLMAHTHHIPESPAGIDPATLTHEQLHGWRCALCGTLLTGDRPLGTVTLSQGPTLTTYPLWACDPNCTTENAWRAALTHAAGCEACRTGECATGQRLLDAYSTALRQEHAEGAG</sequence>
<name>A0ABT9L4G8_9ACTN</name>
<reference evidence="2 3" key="1">
    <citation type="submission" date="2023-07" db="EMBL/GenBank/DDBJ databases">
        <title>Sequencing the genomes of 1000 actinobacteria strains.</title>
        <authorList>
            <person name="Klenk H.-P."/>
        </authorList>
    </citation>
    <scope>NUCLEOTIDE SEQUENCE [LARGE SCALE GENOMIC DNA]</scope>
    <source>
        <strain evidence="2 3">DSM 41600</strain>
    </source>
</reference>
<proteinExistence type="predicted"/>
<protein>
    <submittedName>
        <fullName evidence="2">Uncharacterized protein</fullName>
    </submittedName>
</protein>
<gene>
    <name evidence="2" type="ORF">JOF35_007937</name>
</gene>
<evidence type="ECO:0000256" key="1">
    <source>
        <dbReference type="SAM" id="MobiDB-lite"/>
    </source>
</evidence>
<dbReference type="Proteomes" id="UP001234880">
    <property type="component" value="Unassembled WGS sequence"/>
</dbReference>
<dbReference type="EMBL" id="JAURUE010000002">
    <property type="protein sequence ID" value="MDP9615599.1"/>
    <property type="molecule type" value="Genomic_DNA"/>
</dbReference>